<dbReference type="RefSeq" id="XP_024936294.1">
    <property type="nucleotide sequence ID" value="XM_025080526.1"/>
</dbReference>
<name>A0AAJ7R8J8_CEPCN</name>
<reference evidence="3 4" key="1">
    <citation type="submission" date="2025-04" db="UniProtKB">
        <authorList>
            <consortium name="RefSeq"/>
        </authorList>
    </citation>
    <scope>IDENTIFICATION</scope>
</reference>
<evidence type="ECO:0000313" key="3">
    <source>
        <dbReference type="RefSeq" id="XP_015585278.1"/>
    </source>
</evidence>
<evidence type="ECO:0000256" key="1">
    <source>
        <dbReference type="SAM" id="MobiDB-lite"/>
    </source>
</evidence>
<dbReference type="KEGG" id="ccin:107263010"/>
<evidence type="ECO:0000313" key="4">
    <source>
        <dbReference type="RefSeq" id="XP_024936294.1"/>
    </source>
</evidence>
<protein>
    <submittedName>
        <fullName evidence="3 4">Uncharacterized protein LOC107263010 isoform X2</fullName>
    </submittedName>
</protein>
<dbReference type="Proteomes" id="UP000694920">
    <property type="component" value="Unplaced"/>
</dbReference>
<dbReference type="AlphaFoldDB" id="A0AAJ7R8J8"/>
<proteinExistence type="predicted"/>
<evidence type="ECO:0000313" key="2">
    <source>
        <dbReference type="Proteomes" id="UP000694920"/>
    </source>
</evidence>
<dbReference type="RefSeq" id="XP_015585278.1">
    <property type="nucleotide sequence ID" value="XM_015729792.2"/>
</dbReference>
<sequence length="364" mass="40885">MLEWIGICCCSSFVSCICSLITSTFCLSPRGVRLRGSMSRTNKNKKLEQSQHGVCVTRRKGSSDPKRNRGVTSMGFCENSENSCTCLPQGLNIFSENFSCPSNNQRYLGSHNMLRQCPLIKAPCTCTVPSGPISRFSPLQDPSCYSIPNESEFRKCIDEYNAVFKQYNDLIGSRETTRIDSKKLDNPIGPSKGSTSCGVTCSATTEVTEDGRTSVTRASSKKMNSKNTDRKSRSRRSCGKSSSDGKIRKTDKKRISQRDMKHRHNEGSENVKVQECLRKSTYDNKTPCYYIDNHSDPLRKSPSVRSSWLQKTVKKICERSKKDDCERCLCDLVVNDVLGDSMVRQCRMIDRGATGKDLVHGKRY</sequence>
<keyword evidence="2" id="KW-1185">Reference proteome</keyword>
<organism evidence="2 4">
    <name type="scientific">Cephus cinctus</name>
    <name type="common">Wheat stem sawfly</name>
    <dbReference type="NCBI Taxonomy" id="211228"/>
    <lineage>
        <taxon>Eukaryota</taxon>
        <taxon>Metazoa</taxon>
        <taxon>Ecdysozoa</taxon>
        <taxon>Arthropoda</taxon>
        <taxon>Hexapoda</taxon>
        <taxon>Insecta</taxon>
        <taxon>Pterygota</taxon>
        <taxon>Neoptera</taxon>
        <taxon>Endopterygota</taxon>
        <taxon>Hymenoptera</taxon>
        <taxon>Cephoidea</taxon>
        <taxon>Cephidae</taxon>
        <taxon>Cephus</taxon>
    </lineage>
</organism>
<gene>
    <name evidence="3 4" type="primary">LOC107263010</name>
</gene>
<dbReference type="GeneID" id="107263010"/>
<accession>A0AAJ7R8J8</accession>
<feature type="region of interest" description="Disordered" evidence="1">
    <location>
        <begin position="208"/>
        <end position="270"/>
    </location>
</feature>
<feature type="compositionally biased region" description="Basic and acidic residues" evidence="1">
    <location>
        <begin position="243"/>
        <end position="269"/>
    </location>
</feature>